<dbReference type="EMBL" id="DS469550">
    <property type="protein sequence ID" value="EDO43883.1"/>
    <property type="molecule type" value="Genomic_DNA"/>
</dbReference>
<evidence type="ECO:0000256" key="1">
    <source>
        <dbReference type="SAM" id="MobiDB-lite"/>
    </source>
</evidence>
<organism evidence="2 3">
    <name type="scientific">Nematostella vectensis</name>
    <name type="common">Starlet sea anemone</name>
    <dbReference type="NCBI Taxonomy" id="45351"/>
    <lineage>
        <taxon>Eukaryota</taxon>
        <taxon>Metazoa</taxon>
        <taxon>Cnidaria</taxon>
        <taxon>Anthozoa</taxon>
        <taxon>Hexacorallia</taxon>
        <taxon>Actiniaria</taxon>
        <taxon>Edwardsiidae</taxon>
        <taxon>Nematostella</taxon>
    </lineage>
</organism>
<dbReference type="Proteomes" id="UP000001593">
    <property type="component" value="Unassembled WGS sequence"/>
</dbReference>
<feature type="region of interest" description="Disordered" evidence="1">
    <location>
        <begin position="170"/>
        <end position="200"/>
    </location>
</feature>
<dbReference type="HOGENOM" id="CLU_895178_0_0_1"/>
<evidence type="ECO:0000313" key="2">
    <source>
        <dbReference type="EMBL" id="EDO43883.1"/>
    </source>
</evidence>
<dbReference type="KEGG" id="nve:5515773"/>
<dbReference type="AlphaFoldDB" id="A7RXQ5"/>
<gene>
    <name evidence="2" type="ORF">NEMVEDRAFT_v1g241404</name>
</gene>
<reference evidence="2 3" key="1">
    <citation type="journal article" date="2007" name="Science">
        <title>Sea anemone genome reveals ancestral eumetazoan gene repertoire and genomic organization.</title>
        <authorList>
            <person name="Putnam N.H."/>
            <person name="Srivastava M."/>
            <person name="Hellsten U."/>
            <person name="Dirks B."/>
            <person name="Chapman J."/>
            <person name="Salamov A."/>
            <person name="Terry A."/>
            <person name="Shapiro H."/>
            <person name="Lindquist E."/>
            <person name="Kapitonov V.V."/>
            <person name="Jurka J."/>
            <person name="Genikhovich G."/>
            <person name="Grigoriev I.V."/>
            <person name="Lucas S.M."/>
            <person name="Steele R.E."/>
            <person name="Finnerty J.R."/>
            <person name="Technau U."/>
            <person name="Martindale M.Q."/>
            <person name="Rokhsar D.S."/>
        </authorList>
    </citation>
    <scope>NUCLEOTIDE SEQUENCE [LARGE SCALE GENOMIC DNA]</scope>
    <source>
        <strain evidence="3">CH2 X CH6</strain>
    </source>
</reference>
<sequence length="311" mass="34209">MGAIVSTIRDIKTIMRDLKVTLKYTSKVVLKLHAIVDDVENTVQDLKNTVRSLTVRVANTPPLPAALQYSRDSTCYDSSASIDSLLQSVENKADSVKSTVATAVGGLVNDDLLKTTLRNWETFLGNFSGDVPSLVRKWASVSDELGAVSKDMDRLVHVENRDRTILEACQQNQPRLLSSTPLPPRNEENAPDPFANPAKTGGFTAGSRDIICNTRKTEATHTKQFETLPYSNTNKQNSPMNKGGKIFQVISRPANLGDSRGQNPPIEEFSDKEGAVFLSVLLSVFSRGLIARDRPTGDSVWYLPDMIELDE</sequence>
<accession>A7RXQ5</accession>
<name>A7RXQ5_NEMVE</name>
<evidence type="ECO:0000313" key="3">
    <source>
        <dbReference type="Proteomes" id="UP000001593"/>
    </source>
</evidence>
<dbReference type="InParanoid" id="A7RXQ5"/>
<protein>
    <submittedName>
        <fullName evidence="2">Uncharacterized protein</fullName>
    </submittedName>
</protein>
<keyword evidence="3" id="KW-1185">Reference proteome</keyword>
<proteinExistence type="predicted"/>